<keyword evidence="6" id="KW-0472">Membrane</keyword>
<gene>
    <name evidence="7" type="ORF">BSR29_00530</name>
</gene>
<dbReference type="EMBL" id="MQSV01000001">
    <property type="protein sequence ID" value="OKL49483.1"/>
    <property type="molecule type" value="Genomic_DNA"/>
</dbReference>
<dbReference type="AlphaFoldDB" id="A0A1Q5PPN2"/>
<dbReference type="Proteomes" id="UP000186785">
    <property type="component" value="Unassembled WGS sequence"/>
</dbReference>
<dbReference type="SUPFAM" id="SSF53756">
    <property type="entry name" value="UDP-Glycosyltransferase/glycogen phosphorylase"/>
    <property type="match status" value="1"/>
</dbReference>
<dbReference type="PANTHER" id="PTHR37316:SF3">
    <property type="entry name" value="TEICHOIC ACID GLYCEROL-PHOSPHATE TRANSFERASE"/>
    <property type="match status" value="1"/>
</dbReference>
<dbReference type="GO" id="GO:0047355">
    <property type="term" value="F:CDP-glycerol glycerophosphotransferase activity"/>
    <property type="evidence" value="ECO:0007669"/>
    <property type="project" value="InterPro"/>
</dbReference>
<keyword evidence="3" id="KW-1003">Cell membrane</keyword>
<dbReference type="PANTHER" id="PTHR37316">
    <property type="entry name" value="TEICHOIC ACID GLYCEROL-PHOSPHATE PRIMASE"/>
    <property type="match status" value="1"/>
</dbReference>
<dbReference type="InterPro" id="IPR043148">
    <property type="entry name" value="TagF_C"/>
</dbReference>
<dbReference type="OrthoDB" id="8549922at2"/>
<evidence type="ECO:0000256" key="1">
    <source>
        <dbReference type="ARBA" id="ARBA00004202"/>
    </source>
</evidence>
<keyword evidence="5" id="KW-0777">Teichoic acid biosynthesis</keyword>
<comment type="caution">
    <text evidence="7">The sequence shown here is derived from an EMBL/GenBank/DDBJ whole genome shotgun (WGS) entry which is preliminary data.</text>
</comment>
<sequence length="691" mass="79896">MFTRVFSFLTGDKETIDFHSEKPFLYDYLIDKCSFSFSPEELSKPGFIKVEFKINKFGYEFKRTIGEKSFFPLFDFLCTSVRERDGIAGCSVDQIGSVEVLINDSLLLEHSQQSVIEDWVLFLFGALEEAVEFVDEDALLPIIQELDLFIPRCTEVFYSCISDKLEKLGRKQKGRCFGSLSKLIERFSVQYEKMLDANFSTVELSKTRPYSFLLDLKCSEQNININLSLVKETYFLTIDSCIYESIILTHSGNEYPFLYEPSLERYSLALARKTDEGIILLLPVGNYTIRGERTGKASLKSRPLRVSFSSSAQNKIHKLGIPLYIGDMKWGSGLFIIPEIINPGFYPFSDFELNEIHRGLNTINTSSCFCDSFNGTVVNGDPLELAYQWYMEEPSRSVFVAVQSYELSVPRWAKRVVVGTFEWVKAMSTAGMLFTNSTLPVWFVKKDRQIWVQTWHGIPYKKIGLDQPKHTVSEYYRRKLINQAEQWDILLAPHTEIATIYRSAFNYRGDITIRESPRLQTTKRIISEVGIEQLKSHFSSYFREKYGVSLLENVVLCVPTWREEPIGFNSDTNVRMLSKFVEYARNYFPTNTSFLLHLHHESRIAFFEFDDSVVNVTGEEDIFLLYSIADVVYTDYSSAMFDAYMLGKRVVIFQPDQEYYLKYLRGAYSNAYINPMLDNIEHLNGRFVSGF</sequence>
<evidence type="ECO:0000256" key="6">
    <source>
        <dbReference type="ARBA" id="ARBA00023136"/>
    </source>
</evidence>
<name>A0A1Q5PPN2_9ACTO</name>
<evidence type="ECO:0000313" key="8">
    <source>
        <dbReference type="Proteomes" id="UP000186785"/>
    </source>
</evidence>
<keyword evidence="8" id="KW-1185">Reference proteome</keyword>
<comment type="subcellular location">
    <subcellularLocation>
        <location evidence="1">Cell membrane</location>
        <topology evidence="1">Peripheral membrane protein</topology>
    </subcellularLocation>
</comment>
<evidence type="ECO:0008006" key="9">
    <source>
        <dbReference type="Google" id="ProtNLM"/>
    </source>
</evidence>
<evidence type="ECO:0000256" key="3">
    <source>
        <dbReference type="ARBA" id="ARBA00022475"/>
    </source>
</evidence>
<dbReference type="Pfam" id="PF04464">
    <property type="entry name" value="Glyphos_transf"/>
    <property type="match status" value="1"/>
</dbReference>
<dbReference type="Gene3D" id="3.40.50.12580">
    <property type="match status" value="1"/>
</dbReference>
<dbReference type="GO" id="GO:0005886">
    <property type="term" value="C:plasma membrane"/>
    <property type="evidence" value="ECO:0007669"/>
    <property type="project" value="UniProtKB-SubCell"/>
</dbReference>
<dbReference type="InterPro" id="IPR043149">
    <property type="entry name" value="TagF_N"/>
</dbReference>
<evidence type="ECO:0000313" key="7">
    <source>
        <dbReference type="EMBL" id="OKL49483.1"/>
    </source>
</evidence>
<evidence type="ECO:0000256" key="2">
    <source>
        <dbReference type="ARBA" id="ARBA00010488"/>
    </source>
</evidence>
<evidence type="ECO:0000256" key="5">
    <source>
        <dbReference type="ARBA" id="ARBA00022944"/>
    </source>
</evidence>
<evidence type="ECO:0000256" key="4">
    <source>
        <dbReference type="ARBA" id="ARBA00022679"/>
    </source>
</evidence>
<protein>
    <recommendedName>
        <fullName evidence="9">CDP-glycerol:poly(Glycerophosphate) glycerophosphotransferase</fullName>
    </recommendedName>
</protein>
<dbReference type="Gene3D" id="3.40.50.11820">
    <property type="match status" value="1"/>
</dbReference>
<dbReference type="GO" id="GO:0019350">
    <property type="term" value="P:teichoic acid biosynthetic process"/>
    <property type="evidence" value="ECO:0007669"/>
    <property type="project" value="UniProtKB-KW"/>
</dbReference>
<comment type="similarity">
    <text evidence="2">Belongs to the CDP-glycerol glycerophosphotransferase family.</text>
</comment>
<dbReference type="RefSeq" id="WP_073708374.1">
    <property type="nucleotide sequence ID" value="NZ_MQSV01000001.1"/>
</dbReference>
<dbReference type="InterPro" id="IPR051612">
    <property type="entry name" value="Teichoic_Acid_Biosynth"/>
</dbReference>
<organism evidence="7 8">
    <name type="scientific">Boudabousia liubingyangii</name>
    <dbReference type="NCBI Taxonomy" id="1921764"/>
    <lineage>
        <taxon>Bacteria</taxon>
        <taxon>Bacillati</taxon>
        <taxon>Actinomycetota</taxon>
        <taxon>Actinomycetes</taxon>
        <taxon>Actinomycetales</taxon>
        <taxon>Actinomycetaceae</taxon>
        <taxon>Boudabousia</taxon>
    </lineage>
</organism>
<dbReference type="InterPro" id="IPR007554">
    <property type="entry name" value="Glycerophosphate_synth"/>
</dbReference>
<reference evidence="7 8" key="1">
    <citation type="submission" date="2016-11" db="EMBL/GenBank/DDBJ databases">
        <title>Actinomyces gypaetusis sp. nov. isolated from the vulture Gypaetus barbatus in Qinghai Tibet Plateau China.</title>
        <authorList>
            <person name="Meng X."/>
        </authorList>
    </citation>
    <scope>NUCLEOTIDE SEQUENCE [LARGE SCALE GENOMIC DNA]</scope>
    <source>
        <strain evidence="7 8">VUL4_2</strain>
    </source>
</reference>
<accession>A0A1Q5PPN2</accession>
<proteinExistence type="inferred from homology"/>
<keyword evidence="4" id="KW-0808">Transferase</keyword>